<dbReference type="EMBL" id="JAQQLI010000003">
    <property type="protein sequence ID" value="MDC7784834.1"/>
    <property type="molecule type" value="Genomic_DNA"/>
</dbReference>
<name>A0ABT5J6C2_RHOTP</name>
<sequence length="112" mass="12715">MLTTEEDARTKLCPFQSHCINESGVIQHYEPPVYHPAMCAASECMAWRWGPLPIDGPEWVTAVQKAAEEIGDSTPNKRKAVRFVAENRERFGLPTRPTRGWCRRLSDTKTEA</sequence>
<keyword evidence="2" id="KW-1185">Reference proteome</keyword>
<reference evidence="1" key="1">
    <citation type="journal article" date="2023" name="Microbiol Resour">
        <title>Genome Sequences of Rhodoplanes serenus and Two Thermotolerant Strains, Rhodoplanes tepidamans and 'Rhodoplanes cryptolactis,' Further Refine the Genus.</title>
        <authorList>
            <person name="Rayyan A.A."/>
            <person name="Kyndt J.A."/>
        </authorList>
    </citation>
    <scope>NUCLEOTIDE SEQUENCE</scope>
    <source>
        <strain evidence="1">DSM 9987</strain>
    </source>
</reference>
<protein>
    <submittedName>
        <fullName evidence="1">Uncharacterized protein</fullName>
    </submittedName>
</protein>
<comment type="caution">
    <text evidence="1">The sequence shown here is derived from an EMBL/GenBank/DDBJ whole genome shotgun (WGS) entry which is preliminary data.</text>
</comment>
<organism evidence="1 2">
    <name type="scientific">Rhodoplanes tepidamans</name>
    <name type="common">Rhodoplanes cryptolactis</name>
    <dbReference type="NCBI Taxonomy" id="200616"/>
    <lineage>
        <taxon>Bacteria</taxon>
        <taxon>Pseudomonadati</taxon>
        <taxon>Pseudomonadota</taxon>
        <taxon>Alphaproteobacteria</taxon>
        <taxon>Hyphomicrobiales</taxon>
        <taxon>Nitrobacteraceae</taxon>
        <taxon>Rhodoplanes</taxon>
    </lineage>
</organism>
<gene>
    <name evidence="1" type="ORF">PQJ73_03980</name>
</gene>
<accession>A0ABT5J6C2</accession>
<reference evidence="1" key="2">
    <citation type="submission" date="2023-02" db="EMBL/GenBank/DDBJ databases">
        <authorList>
            <person name="Rayyan A."/>
            <person name="Meyer T."/>
            <person name="Kyndt J.A."/>
        </authorList>
    </citation>
    <scope>NUCLEOTIDE SEQUENCE</scope>
    <source>
        <strain evidence="1">DSM 9987</strain>
    </source>
</reference>
<dbReference type="RefSeq" id="WP_272775680.1">
    <property type="nucleotide sequence ID" value="NZ_JAQQLI010000003.1"/>
</dbReference>
<dbReference type="Proteomes" id="UP001165652">
    <property type="component" value="Unassembled WGS sequence"/>
</dbReference>
<evidence type="ECO:0000313" key="1">
    <source>
        <dbReference type="EMBL" id="MDC7784834.1"/>
    </source>
</evidence>
<proteinExistence type="predicted"/>
<evidence type="ECO:0000313" key="2">
    <source>
        <dbReference type="Proteomes" id="UP001165652"/>
    </source>
</evidence>